<dbReference type="RefSeq" id="XP_007872349.1">
    <property type="nucleotide sequence ID" value="XM_007874158.1"/>
</dbReference>
<dbReference type="InterPro" id="IPR000504">
    <property type="entry name" value="RRM_dom"/>
</dbReference>
<evidence type="ECO:0000256" key="3">
    <source>
        <dbReference type="ARBA" id="ARBA00022833"/>
    </source>
</evidence>
<dbReference type="GO" id="GO:0008270">
    <property type="term" value="F:zinc ion binding"/>
    <property type="evidence" value="ECO:0007669"/>
    <property type="project" value="UniProtKB-KW"/>
</dbReference>
<protein>
    <recommendedName>
        <fullName evidence="10">RING-type domain-containing protein</fullName>
    </recommendedName>
</protein>
<comment type="caution">
    <text evidence="8">The sequence shown here is derived from an EMBL/GenBank/DDBJ whole genome shotgun (WGS) entry which is preliminary data.</text>
</comment>
<dbReference type="PROSITE" id="PS50089">
    <property type="entry name" value="ZF_RING_2"/>
    <property type="match status" value="1"/>
</dbReference>
<dbReference type="Gene3D" id="3.30.40.10">
    <property type="entry name" value="Zinc/RING finger domain, C3HC4 (zinc finger)"/>
    <property type="match status" value="1"/>
</dbReference>
<dbReference type="VEuPathDB" id="FungiDB:PNEG_00467"/>
<evidence type="ECO:0000256" key="1">
    <source>
        <dbReference type="ARBA" id="ARBA00022723"/>
    </source>
</evidence>
<gene>
    <name evidence="8" type="ORF">PNEG_00467</name>
</gene>
<dbReference type="eggNOG" id="ENOG502RY8V">
    <property type="taxonomic scope" value="Eukaryota"/>
</dbReference>
<dbReference type="OrthoDB" id="336240at2759"/>
<dbReference type="HOGENOM" id="CLU_026932_0_0_1"/>
<keyword evidence="5" id="KW-0694">RNA-binding</keyword>
<feature type="domain" description="RRM" evidence="7">
    <location>
        <begin position="339"/>
        <end position="424"/>
    </location>
</feature>
<dbReference type="PROSITE" id="PS00518">
    <property type="entry name" value="ZF_RING_1"/>
    <property type="match status" value="1"/>
</dbReference>
<dbReference type="GeneID" id="19894165"/>
<dbReference type="Pfam" id="PF13920">
    <property type="entry name" value="zf-C3HC4_3"/>
    <property type="match status" value="1"/>
</dbReference>
<feature type="domain" description="RING-type" evidence="6">
    <location>
        <begin position="209"/>
        <end position="251"/>
    </location>
</feature>
<dbReference type="SUPFAM" id="SSF54928">
    <property type="entry name" value="RNA-binding domain, RBD"/>
    <property type="match status" value="1"/>
</dbReference>
<name>M7NRS2_PNEMU</name>
<evidence type="ECO:0000259" key="7">
    <source>
        <dbReference type="PROSITE" id="PS50102"/>
    </source>
</evidence>
<dbReference type="PROSITE" id="PS50102">
    <property type="entry name" value="RRM"/>
    <property type="match status" value="1"/>
</dbReference>
<dbReference type="InterPro" id="IPR035979">
    <property type="entry name" value="RBD_domain_sf"/>
</dbReference>
<dbReference type="InterPro" id="IPR017907">
    <property type="entry name" value="Znf_RING_CS"/>
</dbReference>
<sequence length="665" mass="75376">MGPSGYSHDSSLCPDAKKEISGDFLRAYKVLESSNEIDKENFVFTELYKHDALSSRFSGFDNVGISRSVLQPKSNYVVQSANIPKSMNILVKPVPETDDCKLMDGCDEVLSPDSCFYSQPIIKPPKTANTKQFKSSTSVKPACWILEECSPKDLSEHLDALNIKNEATIKSFETFPYTQESSSSLKAEKSIFGNSSYMSNMTIPYKKSCNECNTDNAEFVLTPCGHKICQRCLSSLISNVPINLYICFICHKEITNFTRKSSLESTLLSSKLQSVSEFGFPKASSLLNSFEVKQSRHTVFSDKSSESLNSTVDCLLKDSLVLENPFSDISTLVTPQDWTCLKISNIPWDLSIESIHEFLGKNARIAPYNVHSQSIHFIMDRMSAKTQSECYVELSSRNDAQRLAERRSGKLLGSRNVILEIATQEELMNRIFPKWKGEWKGVNPYVDENLKSIRQFSVPKAEIVTREELNSLINHVKTYRSPYSRKCPQRPFEDFISILAKFPWHKGDFYTVSQRDLLHSSLITLIEILKGHFKKGRLIELNFRLLERLVHAGTTNTCFTEKQKFEIFKMAGLSCNFETNRISLMNLDLKAVSCFKVDHLHTTEILSFLMYNGFKIDDLQLSGKDTCSLSDIAKIEMSYINSKLLEYQSSVLSTTLHSAFVSSRI</sequence>
<keyword evidence="2 4" id="KW-0863">Zinc-finger</keyword>
<dbReference type="STRING" id="1069680.M7NRS2"/>
<evidence type="ECO:0000313" key="9">
    <source>
        <dbReference type="Proteomes" id="UP000011958"/>
    </source>
</evidence>
<dbReference type="SUPFAM" id="SSF57850">
    <property type="entry name" value="RING/U-box"/>
    <property type="match status" value="1"/>
</dbReference>
<keyword evidence="3" id="KW-0862">Zinc</keyword>
<dbReference type="InterPro" id="IPR012677">
    <property type="entry name" value="Nucleotide-bd_a/b_plait_sf"/>
</dbReference>
<evidence type="ECO:0000256" key="5">
    <source>
        <dbReference type="PROSITE-ProRule" id="PRU00176"/>
    </source>
</evidence>
<dbReference type="AlphaFoldDB" id="M7NRS2"/>
<evidence type="ECO:0008006" key="10">
    <source>
        <dbReference type="Google" id="ProtNLM"/>
    </source>
</evidence>
<reference evidence="9" key="1">
    <citation type="journal article" date="2016" name="Nat. Commun.">
        <title>Genome analysis of three Pneumocystis species reveals adaptation mechanisms to life exclusively in mammalian hosts.</title>
        <authorList>
            <person name="Ma L."/>
            <person name="Chen Z."/>
            <person name="Huang D.W."/>
            <person name="Kutty G."/>
            <person name="Ishihara M."/>
            <person name="Wang H."/>
            <person name="Abouelleil A."/>
            <person name="Bishop L."/>
            <person name="Davey E."/>
            <person name="Deng R."/>
            <person name="Deng X."/>
            <person name="Fan L."/>
            <person name="Fantoni G."/>
            <person name="Fitzgerald M."/>
            <person name="Gogineni E."/>
            <person name="Goldberg J.M."/>
            <person name="Handley G."/>
            <person name="Hu X."/>
            <person name="Huber C."/>
            <person name="Jiao X."/>
            <person name="Jones K."/>
            <person name="Levin J.Z."/>
            <person name="Liu Y."/>
            <person name="Macdonald P."/>
            <person name="Melnikov A."/>
            <person name="Raley C."/>
            <person name="Sassi M."/>
            <person name="Sherman B.T."/>
            <person name="Song X."/>
            <person name="Sykes S."/>
            <person name="Tran B."/>
            <person name="Walsh L."/>
            <person name="Xia Y."/>
            <person name="Yang J."/>
            <person name="Young S."/>
            <person name="Zeng Q."/>
            <person name="Zheng X."/>
            <person name="Stephens R."/>
            <person name="Nusbaum C."/>
            <person name="Birren B.W."/>
            <person name="Azadi P."/>
            <person name="Lempicki R.A."/>
            <person name="Cuomo C.A."/>
            <person name="Kovacs J.A."/>
        </authorList>
    </citation>
    <scope>NUCLEOTIDE SEQUENCE [LARGE SCALE GENOMIC DNA]</scope>
    <source>
        <strain evidence="9">B123</strain>
    </source>
</reference>
<dbReference type="EMBL" id="AFWA02000001">
    <property type="protein sequence ID" value="EMR11448.1"/>
    <property type="molecule type" value="Genomic_DNA"/>
</dbReference>
<evidence type="ECO:0000259" key="6">
    <source>
        <dbReference type="PROSITE" id="PS50089"/>
    </source>
</evidence>
<keyword evidence="1" id="KW-0479">Metal-binding</keyword>
<evidence type="ECO:0000313" key="8">
    <source>
        <dbReference type="EMBL" id="EMR11448.1"/>
    </source>
</evidence>
<dbReference type="Proteomes" id="UP000011958">
    <property type="component" value="Unassembled WGS sequence"/>
</dbReference>
<dbReference type="InterPro" id="IPR001841">
    <property type="entry name" value="Znf_RING"/>
</dbReference>
<evidence type="ECO:0000256" key="2">
    <source>
        <dbReference type="ARBA" id="ARBA00022771"/>
    </source>
</evidence>
<dbReference type="GO" id="GO:0003723">
    <property type="term" value="F:RNA binding"/>
    <property type="evidence" value="ECO:0007669"/>
    <property type="project" value="UniProtKB-UniRule"/>
</dbReference>
<dbReference type="InterPro" id="IPR013083">
    <property type="entry name" value="Znf_RING/FYVE/PHD"/>
</dbReference>
<organism evidence="8 9">
    <name type="scientific">Pneumocystis murina (strain B123)</name>
    <name type="common">Mouse pneumocystis pneumonia agent</name>
    <name type="synonym">Pneumocystis carinii f. sp. muris</name>
    <dbReference type="NCBI Taxonomy" id="1069680"/>
    <lineage>
        <taxon>Eukaryota</taxon>
        <taxon>Fungi</taxon>
        <taxon>Dikarya</taxon>
        <taxon>Ascomycota</taxon>
        <taxon>Taphrinomycotina</taxon>
        <taxon>Pneumocystomycetes</taxon>
        <taxon>Pneumocystaceae</taxon>
        <taxon>Pneumocystis</taxon>
    </lineage>
</organism>
<keyword evidence="9" id="KW-1185">Reference proteome</keyword>
<evidence type="ECO:0000256" key="4">
    <source>
        <dbReference type="PROSITE-ProRule" id="PRU00175"/>
    </source>
</evidence>
<dbReference type="Gene3D" id="3.30.70.330">
    <property type="match status" value="1"/>
</dbReference>
<proteinExistence type="predicted"/>
<accession>M7NRS2</accession>